<evidence type="ECO:0000313" key="4">
    <source>
        <dbReference type="EMBL" id="WXC83587.1"/>
    </source>
</evidence>
<reference evidence="3" key="1">
    <citation type="submission" date="2020-06" db="EMBL/GenBank/DDBJ databases">
        <title>Whole Genome Sequence of Bradyrhizobium sp. Strain 1S1.</title>
        <authorList>
            <person name="Bromfield E.S.P."/>
            <person name="Cloutier S."/>
        </authorList>
    </citation>
    <scope>NUCLEOTIDE SEQUENCE [LARGE SCALE GENOMIC DNA]</scope>
    <source>
        <strain evidence="3">1S1</strain>
    </source>
</reference>
<dbReference type="EMBL" id="JAAOLE020000001">
    <property type="protein sequence ID" value="NVI46575.1"/>
    <property type="molecule type" value="Genomic_DNA"/>
</dbReference>
<keyword evidence="5" id="KW-1185">Reference proteome</keyword>
<feature type="compositionally biased region" description="Low complexity" evidence="1">
    <location>
        <begin position="75"/>
        <end position="86"/>
    </location>
</feature>
<reference evidence="4" key="2">
    <citation type="journal article" date="2021" name="Int. J. Syst. Evol. Microbiol.">
        <title>Bradyrhizobium septentrionale sp. nov. (sv. septentrionale) and Bradyrhizobium quebecense sp. nov. (sv. septentrionale) associated with legumes native to Canada possess rearranged symbiosis genes and numerous insertion sequences.</title>
        <authorList>
            <person name="Bromfield E.S.P."/>
            <person name="Cloutier S."/>
        </authorList>
    </citation>
    <scope>NUCLEOTIDE SEQUENCE</scope>
    <source>
        <strain evidence="4">5S5</strain>
    </source>
</reference>
<keyword evidence="2" id="KW-0472">Membrane</keyword>
<dbReference type="RefSeq" id="WP_166205874.1">
    <property type="nucleotide sequence ID" value="NZ_CP088285.1"/>
</dbReference>
<accession>A0A974A2W4</accession>
<sequence length="151" mass="15771">MAYQPDDPYRANLTDDEIRRQARFNSLDNELQPDPELQDGPASSTKVAMFAVAVAVVLGALFYGLNNTSVHEAGTTPSTQTAQTQPVNPAAPPPGMRDVTPKSNSQPGMTTGAAPASPSAAPANPPSDINKSDMNKSDMNKPAAPPAENAK</sequence>
<reference evidence="4" key="3">
    <citation type="submission" date="2024-03" db="EMBL/GenBank/DDBJ databases">
        <authorList>
            <person name="Bromfield E.S.P."/>
            <person name="Cloutier S."/>
        </authorList>
    </citation>
    <scope>NUCLEOTIDE SEQUENCE</scope>
    <source>
        <strain evidence="4">5S5</strain>
    </source>
</reference>
<proteinExistence type="predicted"/>
<evidence type="ECO:0000256" key="2">
    <source>
        <dbReference type="SAM" id="Phobius"/>
    </source>
</evidence>
<name>A0A974A2W4_9BRAD</name>
<feature type="compositionally biased region" description="Basic and acidic residues" evidence="1">
    <location>
        <begin position="130"/>
        <end position="139"/>
    </location>
</feature>
<feature type="compositionally biased region" description="Low complexity" evidence="1">
    <location>
        <begin position="113"/>
        <end position="122"/>
    </location>
</feature>
<gene>
    <name evidence="3" type="ORF">HAP48_027170</name>
    <name evidence="4" type="ORF">WDK88_19410</name>
</gene>
<dbReference type="AlphaFoldDB" id="A0A974A2W4"/>
<keyword evidence="2" id="KW-0812">Transmembrane</keyword>
<organism evidence="3">
    <name type="scientific">Bradyrhizobium septentrionale</name>
    <dbReference type="NCBI Taxonomy" id="1404411"/>
    <lineage>
        <taxon>Bacteria</taxon>
        <taxon>Pseudomonadati</taxon>
        <taxon>Pseudomonadota</taxon>
        <taxon>Alphaproteobacteria</taxon>
        <taxon>Hyphomicrobiales</taxon>
        <taxon>Nitrobacteraceae</taxon>
        <taxon>Bradyrhizobium</taxon>
    </lineage>
</organism>
<feature type="region of interest" description="Disordered" evidence="1">
    <location>
        <begin position="69"/>
        <end position="151"/>
    </location>
</feature>
<dbReference type="EMBL" id="CP147711">
    <property type="protein sequence ID" value="WXC83587.1"/>
    <property type="molecule type" value="Genomic_DNA"/>
</dbReference>
<evidence type="ECO:0000313" key="3">
    <source>
        <dbReference type="EMBL" id="NVI46575.1"/>
    </source>
</evidence>
<feature type="transmembrane region" description="Helical" evidence="2">
    <location>
        <begin position="47"/>
        <end position="65"/>
    </location>
</feature>
<protein>
    <submittedName>
        <fullName evidence="3">Uncharacterized protein</fullName>
    </submittedName>
</protein>
<evidence type="ECO:0000313" key="5">
    <source>
        <dbReference type="Proteomes" id="UP001432046"/>
    </source>
</evidence>
<keyword evidence="2" id="KW-1133">Transmembrane helix</keyword>
<evidence type="ECO:0000256" key="1">
    <source>
        <dbReference type="SAM" id="MobiDB-lite"/>
    </source>
</evidence>
<dbReference type="Proteomes" id="UP001432046">
    <property type="component" value="Chromosome"/>
</dbReference>
<feature type="region of interest" description="Disordered" evidence="1">
    <location>
        <begin position="1"/>
        <end position="42"/>
    </location>
</feature>